<dbReference type="InterPro" id="IPR000068">
    <property type="entry name" value="GPCR_3_Ca_sens_rcpt-rel"/>
</dbReference>
<feature type="transmembrane region" description="Helical" evidence="7">
    <location>
        <begin position="109"/>
        <end position="130"/>
    </location>
</feature>
<dbReference type="InterPro" id="IPR017978">
    <property type="entry name" value="GPCR_3_C"/>
</dbReference>
<dbReference type="PANTHER" id="PTHR24061">
    <property type="entry name" value="CALCIUM-SENSING RECEPTOR-RELATED"/>
    <property type="match status" value="1"/>
</dbReference>
<name>A0A8C5PWX0_9ANUR</name>
<dbReference type="InterPro" id="IPR011500">
    <property type="entry name" value="GPCR_3_9-Cys_dom"/>
</dbReference>
<dbReference type="GO" id="GO:0004930">
    <property type="term" value="F:G protein-coupled receptor activity"/>
    <property type="evidence" value="ECO:0007669"/>
    <property type="project" value="InterPro"/>
</dbReference>
<evidence type="ECO:0000256" key="3">
    <source>
        <dbReference type="ARBA" id="ARBA00022729"/>
    </source>
</evidence>
<comment type="subcellular location">
    <subcellularLocation>
        <location evidence="1">Membrane</location>
        <topology evidence="1">Multi-pass membrane protein</topology>
    </subcellularLocation>
</comment>
<dbReference type="PROSITE" id="PS50259">
    <property type="entry name" value="G_PROTEIN_RECEP_F3_4"/>
    <property type="match status" value="1"/>
</dbReference>
<evidence type="ECO:0000313" key="9">
    <source>
        <dbReference type="Ensembl" id="ENSLLEP00000029307.1"/>
    </source>
</evidence>
<dbReference type="Pfam" id="PF07562">
    <property type="entry name" value="NCD3G"/>
    <property type="match status" value="1"/>
</dbReference>
<dbReference type="PRINTS" id="PR00248">
    <property type="entry name" value="GPCRMGR"/>
</dbReference>
<organism evidence="9 10">
    <name type="scientific">Leptobrachium leishanense</name>
    <name type="common">Leishan spiny toad</name>
    <dbReference type="NCBI Taxonomy" id="445787"/>
    <lineage>
        <taxon>Eukaryota</taxon>
        <taxon>Metazoa</taxon>
        <taxon>Chordata</taxon>
        <taxon>Craniata</taxon>
        <taxon>Vertebrata</taxon>
        <taxon>Euteleostomi</taxon>
        <taxon>Amphibia</taxon>
        <taxon>Batrachia</taxon>
        <taxon>Anura</taxon>
        <taxon>Pelobatoidea</taxon>
        <taxon>Megophryidae</taxon>
        <taxon>Leptobrachium</taxon>
    </lineage>
</organism>
<dbReference type="PANTHER" id="PTHR24061:SF552">
    <property type="entry name" value="VOMERONASAL TYPE-2 RECEPTOR 26-LIKE"/>
    <property type="match status" value="1"/>
</dbReference>
<dbReference type="Pfam" id="PF00003">
    <property type="entry name" value="7tm_3"/>
    <property type="match status" value="1"/>
</dbReference>
<feature type="transmembrane region" description="Helical" evidence="7">
    <location>
        <begin position="142"/>
        <end position="166"/>
    </location>
</feature>
<accession>A0A8C5PWX0</accession>
<feature type="domain" description="G-protein coupled receptors family 3 profile" evidence="8">
    <location>
        <begin position="72"/>
        <end position="323"/>
    </location>
</feature>
<feature type="transmembrane region" description="Helical" evidence="7">
    <location>
        <begin position="289"/>
        <end position="310"/>
    </location>
</feature>
<dbReference type="InterPro" id="IPR038550">
    <property type="entry name" value="GPCR_3_9-Cys_sf"/>
</dbReference>
<keyword evidence="2 7" id="KW-0812">Transmembrane</keyword>
<sequence>MCSTSCPPGYRKAQKELQPKCCFDCIACADGEMANTTDMENCIKCTDYQWSNEDRTKCIFKPIEFLSFGDPLGIALTCIAILLSVVSLGVLLLYISNRETAIVKANNRTISYIILFSLIQSFLCSLLFIGRPLATTCLIRQVAFGITFTICISSVLAKTIIVVIAFNATKPGSKSRQWVGSNIHTYIVSICTMGEAIICFACFFQSPPFPETGMKETDKIILQCNEGMAFYFVVGYMGLLALLSFIVAFFARNLPSTFNEAMHITFSMFIFCSVWLSFIPAYMSTKGKYMVAVEVFAILASSAGLLCMFIPKCYIIIIRPDLNNKVNLIGRNVTVTIH</sequence>
<proteinExistence type="predicted"/>
<dbReference type="Proteomes" id="UP000694569">
    <property type="component" value="Unplaced"/>
</dbReference>
<evidence type="ECO:0000256" key="2">
    <source>
        <dbReference type="ARBA" id="ARBA00022692"/>
    </source>
</evidence>
<evidence type="ECO:0000313" key="10">
    <source>
        <dbReference type="Proteomes" id="UP000694569"/>
    </source>
</evidence>
<evidence type="ECO:0000259" key="8">
    <source>
        <dbReference type="PROSITE" id="PS50259"/>
    </source>
</evidence>
<dbReference type="Gene3D" id="2.10.50.30">
    <property type="entry name" value="GPCR, family 3, nine cysteines domain"/>
    <property type="match status" value="1"/>
</dbReference>
<feature type="transmembrane region" description="Helical" evidence="7">
    <location>
        <begin position="186"/>
        <end position="208"/>
    </location>
</feature>
<dbReference type="FunFam" id="2.10.50.30:FF:000003">
    <property type="entry name" value="Vomeronasal 2, receptor 120"/>
    <property type="match status" value="1"/>
</dbReference>
<reference evidence="9" key="1">
    <citation type="submission" date="2025-08" db="UniProtKB">
        <authorList>
            <consortium name="Ensembl"/>
        </authorList>
    </citation>
    <scope>IDENTIFICATION</scope>
</reference>
<dbReference type="InterPro" id="IPR000337">
    <property type="entry name" value="GPCR_3"/>
</dbReference>
<evidence type="ECO:0000256" key="1">
    <source>
        <dbReference type="ARBA" id="ARBA00004141"/>
    </source>
</evidence>
<feature type="transmembrane region" description="Helical" evidence="7">
    <location>
        <begin position="228"/>
        <end position="251"/>
    </location>
</feature>
<dbReference type="InterPro" id="IPR004073">
    <property type="entry name" value="GPCR_3_vmron_rcpt_2"/>
</dbReference>
<keyword evidence="5 7" id="KW-0472">Membrane</keyword>
<keyword evidence="6" id="KW-0325">Glycoprotein</keyword>
<dbReference type="GeneTree" id="ENSGT00950000182788"/>
<dbReference type="AlphaFoldDB" id="A0A8C5PWX0"/>
<dbReference type="PRINTS" id="PR01535">
    <property type="entry name" value="VOMERONASL2R"/>
</dbReference>
<evidence type="ECO:0000256" key="4">
    <source>
        <dbReference type="ARBA" id="ARBA00022989"/>
    </source>
</evidence>
<feature type="transmembrane region" description="Helical" evidence="7">
    <location>
        <begin position="72"/>
        <end position="97"/>
    </location>
</feature>
<evidence type="ECO:0000256" key="5">
    <source>
        <dbReference type="ARBA" id="ARBA00023136"/>
    </source>
</evidence>
<dbReference type="GO" id="GO:0005886">
    <property type="term" value="C:plasma membrane"/>
    <property type="evidence" value="ECO:0007669"/>
    <property type="project" value="TreeGrafter"/>
</dbReference>
<keyword evidence="4 7" id="KW-1133">Transmembrane helix</keyword>
<reference evidence="9" key="2">
    <citation type="submission" date="2025-09" db="UniProtKB">
        <authorList>
            <consortium name="Ensembl"/>
        </authorList>
    </citation>
    <scope>IDENTIFICATION</scope>
</reference>
<dbReference type="Ensembl" id="ENSLLET00000030442.1">
    <property type="protein sequence ID" value="ENSLLEP00000029307.1"/>
    <property type="gene ID" value="ENSLLEG00000018598.1"/>
</dbReference>
<feature type="transmembrane region" description="Helical" evidence="7">
    <location>
        <begin position="263"/>
        <end position="283"/>
    </location>
</feature>
<evidence type="ECO:0000256" key="7">
    <source>
        <dbReference type="SAM" id="Phobius"/>
    </source>
</evidence>
<dbReference type="OrthoDB" id="5984008at2759"/>
<keyword evidence="10" id="KW-1185">Reference proteome</keyword>
<protein>
    <recommendedName>
        <fullName evidence="8">G-protein coupled receptors family 3 profile domain-containing protein</fullName>
    </recommendedName>
</protein>
<keyword evidence="3" id="KW-0732">Signal</keyword>
<evidence type="ECO:0000256" key="6">
    <source>
        <dbReference type="ARBA" id="ARBA00023180"/>
    </source>
</evidence>